<evidence type="ECO:0000313" key="3">
    <source>
        <dbReference type="Proteomes" id="UP000016649"/>
    </source>
</evidence>
<proteinExistence type="inferred from homology"/>
<dbReference type="Proteomes" id="UP000016649">
    <property type="component" value="Unassembled WGS sequence"/>
</dbReference>
<sequence>MSDDQNTADSIVKSRKTFKRNKILSIIKNSENLSRFDLKKITNYSMTTILGLIDELIEEKFLCEKESDDTRVGRKPLWLKINPDAGYFIGIEFNSFKLDCVLMNFDEQIVFSDKVEFPKNICAEQVLESIFTVLNKIKTRFAHNKIFAIGIGVPGYYNSHTGEVVEYVYIQDWKHIPLKNLIEERYNIKCYIKSNVSVMAVGYKRKYSVAHPDLQDFLFVSIRNGIRVIPVINNEIFLSNEGYAGQLGHLKIPNSNRLCSCGKHGCLNSEISDVGIKVKLIEAVSLGKMRQLFNRVENDYNRLTVENLVLAIQEGDGESIEFMKSLAECLGSALGVVVDILAPAYIVLYGSLAQAGDVFIETVYNALCENSIAENSKQLKILAPQLDENMGAYGAAWLAFEKEFPYIKEQV</sequence>
<dbReference type="Pfam" id="PF00480">
    <property type="entry name" value="ROK"/>
    <property type="match status" value="1"/>
</dbReference>
<dbReference type="InterPro" id="IPR036388">
    <property type="entry name" value="WH-like_DNA-bd_sf"/>
</dbReference>
<dbReference type="InterPro" id="IPR000600">
    <property type="entry name" value="ROK"/>
</dbReference>
<keyword evidence="3" id="KW-1185">Reference proteome</keyword>
<dbReference type="InterPro" id="IPR036390">
    <property type="entry name" value="WH_DNA-bd_sf"/>
</dbReference>
<gene>
    <name evidence="2" type="ORF">HMPREF9193_02052</name>
</gene>
<dbReference type="PANTHER" id="PTHR18964:SF149">
    <property type="entry name" value="BIFUNCTIONAL UDP-N-ACETYLGLUCOSAMINE 2-EPIMERASE_N-ACETYLMANNOSAMINE KINASE"/>
    <property type="match status" value="1"/>
</dbReference>
<dbReference type="InterPro" id="IPR043129">
    <property type="entry name" value="ATPase_NBD"/>
</dbReference>
<dbReference type="SUPFAM" id="SSF46785">
    <property type="entry name" value="Winged helix' DNA-binding domain"/>
    <property type="match status" value="1"/>
</dbReference>
<evidence type="ECO:0000313" key="2">
    <source>
        <dbReference type="EMBL" id="ERJ91599.1"/>
    </source>
</evidence>
<comment type="caution">
    <text evidence="2">The sequence shown here is derived from an EMBL/GenBank/DDBJ whole genome shotgun (WGS) entry which is preliminary data.</text>
</comment>
<dbReference type="Gene3D" id="1.10.10.10">
    <property type="entry name" value="Winged helix-like DNA-binding domain superfamily/Winged helix DNA-binding domain"/>
    <property type="match status" value="1"/>
</dbReference>
<organism evidence="2 3">
    <name type="scientific">Treponema lecithinolyticum ATCC 700332</name>
    <dbReference type="NCBI Taxonomy" id="1321815"/>
    <lineage>
        <taxon>Bacteria</taxon>
        <taxon>Pseudomonadati</taxon>
        <taxon>Spirochaetota</taxon>
        <taxon>Spirochaetia</taxon>
        <taxon>Spirochaetales</taxon>
        <taxon>Treponemataceae</taxon>
        <taxon>Treponema</taxon>
    </lineage>
</organism>
<comment type="similarity">
    <text evidence="1">Belongs to the ROK (NagC/XylR) family.</text>
</comment>
<reference evidence="2 3" key="1">
    <citation type="submission" date="2013-08" db="EMBL/GenBank/DDBJ databases">
        <authorList>
            <person name="Weinstock G."/>
            <person name="Sodergren E."/>
            <person name="Wylie T."/>
            <person name="Fulton L."/>
            <person name="Fulton R."/>
            <person name="Fronick C."/>
            <person name="O'Laughlin M."/>
            <person name="Godfrey J."/>
            <person name="Miner T."/>
            <person name="Herter B."/>
            <person name="Appelbaum E."/>
            <person name="Cordes M."/>
            <person name="Lek S."/>
            <person name="Wollam A."/>
            <person name="Pepin K.H."/>
            <person name="Palsikar V.B."/>
            <person name="Mitreva M."/>
            <person name="Wilson R.K."/>
        </authorList>
    </citation>
    <scope>NUCLEOTIDE SEQUENCE [LARGE SCALE GENOMIC DNA]</scope>
    <source>
        <strain evidence="2 3">ATCC 700332</strain>
    </source>
</reference>
<dbReference type="EMBL" id="AWVH01000044">
    <property type="protein sequence ID" value="ERJ91599.1"/>
    <property type="molecule type" value="Genomic_DNA"/>
</dbReference>
<dbReference type="PANTHER" id="PTHR18964">
    <property type="entry name" value="ROK (REPRESSOR, ORF, KINASE) FAMILY"/>
    <property type="match status" value="1"/>
</dbReference>
<dbReference type="SUPFAM" id="SSF53067">
    <property type="entry name" value="Actin-like ATPase domain"/>
    <property type="match status" value="1"/>
</dbReference>
<evidence type="ECO:0000256" key="1">
    <source>
        <dbReference type="ARBA" id="ARBA00006479"/>
    </source>
</evidence>
<dbReference type="RefSeq" id="WP_021686225.1">
    <property type="nucleotide sequence ID" value="NZ_KI260554.1"/>
</dbReference>
<name>A0ABN0NWF1_TRELE</name>
<dbReference type="Gene3D" id="3.30.420.40">
    <property type="match status" value="2"/>
</dbReference>
<protein>
    <submittedName>
        <fullName evidence="2">ROK family protein</fullName>
    </submittedName>
</protein>
<accession>A0ABN0NWF1</accession>